<keyword evidence="3" id="KW-1185">Reference proteome</keyword>
<sequence length="43" mass="4920">MGYQLDAARATMDERLRQAEQHRLARAAQRKNRTAAHAEARKA</sequence>
<evidence type="ECO:0000313" key="2">
    <source>
        <dbReference type="EMBL" id="GAA1082193.1"/>
    </source>
</evidence>
<evidence type="ECO:0000313" key="3">
    <source>
        <dbReference type="Proteomes" id="UP001499987"/>
    </source>
</evidence>
<protein>
    <submittedName>
        <fullName evidence="2">Uncharacterized protein</fullName>
    </submittedName>
</protein>
<organism evidence="2 3">
    <name type="scientific">Kitasatospora arboriphila</name>
    <dbReference type="NCBI Taxonomy" id="258052"/>
    <lineage>
        <taxon>Bacteria</taxon>
        <taxon>Bacillati</taxon>
        <taxon>Actinomycetota</taxon>
        <taxon>Actinomycetes</taxon>
        <taxon>Kitasatosporales</taxon>
        <taxon>Streptomycetaceae</taxon>
        <taxon>Kitasatospora</taxon>
    </lineage>
</organism>
<evidence type="ECO:0000256" key="1">
    <source>
        <dbReference type="SAM" id="MobiDB-lite"/>
    </source>
</evidence>
<reference evidence="2 3" key="1">
    <citation type="journal article" date="2019" name="Int. J. Syst. Evol. Microbiol.">
        <title>The Global Catalogue of Microorganisms (GCM) 10K type strain sequencing project: providing services to taxonomists for standard genome sequencing and annotation.</title>
        <authorList>
            <consortium name="The Broad Institute Genomics Platform"/>
            <consortium name="The Broad Institute Genome Sequencing Center for Infectious Disease"/>
            <person name="Wu L."/>
            <person name="Ma J."/>
        </authorList>
    </citation>
    <scope>NUCLEOTIDE SEQUENCE [LARGE SCALE GENOMIC DNA]</scope>
    <source>
        <strain evidence="2 3">JCM 13002</strain>
    </source>
</reference>
<comment type="caution">
    <text evidence="2">The sequence shown here is derived from an EMBL/GenBank/DDBJ whole genome shotgun (WGS) entry which is preliminary data.</text>
</comment>
<feature type="compositionally biased region" description="Basic residues" evidence="1">
    <location>
        <begin position="24"/>
        <end position="34"/>
    </location>
</feature>
<proteinExistence type="predicted"/>
<dbReference type="RefSeq" id="WP_344623759.1">
    <property type="nucleotide sequence ID" value="NZ_BAAALD010000020.1"/>
</dbReference>
<gene>
    <name evidence="2" type="ORF">GCM10009663_26400</name>
</gene>
<dbReference type="Proteomes" id="UP001499987">
    <property type="component" value="Unassembled WGS sequence"/>
</dbReference>
<name>A0ABN1TH67_9ACTN</name>
<accession>A0ABN1TH67</accession>
<feature type="region of interest" description="Disordered" evidence="1">
    <location>
        <begin position="21"/>
        <end position="43"/>
    </location>
</feature>
<dbReference type="EMBL" id="BAAALD010000020">
    <property type="protein sequence ID" value="GAA1082193.1"/>
    <property type="molecule type" value="Genomic_DNA"/>
</dbReference>